<dbReference type="PANTHER" id="PTHR10003">
    <property type="entry name" value="SUPEROXIDE DISMUTASE CU-ZN -RELATED"/>
    <property type="match status" value="1"/>
</dbReference>
<keyword evidence="5 9" id="KW-0560">Oxidoreductase</keyword>
<keyword evidence="4" id="KW-0049">Antioxidant</keyword>
<keyword evidence="13" id="KW-1185">Reference proteome</keyword>
<evidence type="ECO:0000256" key="2">
    <source>
        <dbReference type="ARBA" id="ARBA00022723"/>
    </source>
</evidence>
<dbReference type="InParanoid" id="A0A1C7N9Y6"/>
<comment type="cofactor">
    <cofactor evidence="9">
        <name>Cu cation</name>
        <dbReference type="ChEBI" id="CHEBI:23378"/>
    </cofactor>
    <text evidence="9">Binds 1 copper ion per subunit.</text>
</comment>
<comment type="similarity">
    <text evidence="1 9">Belongs to the Cu-Zn superoxide dismutase family.</text>
</comment>
<comment type="function">
    <text evidence="9">Destroys radicals which are normally produced within the cells and which are toxic to biological systems.</text>
</comment>
<evidence type="ECO:0000256" key="7">
    <source>
        <dbReference type="ARBA" id="ARBA00023157"/>
    </source>
</evidence>
<organism evidence="12 13">
    <name type="scientific">Choanephora cucurbitarum</name>
    <dbReference type="NCBI Taxonomy" id="101091"/>
    <lineage>
        <taxon>Eukaryota</taxon>
        <taxon>Fungi</taxon>
        <taxon>Fungi incertae sedis</taxon>
        <taxon>Mucoromycota</taxon>
        <taxon>Mucoromycotina</taxon>
        <taxon>Mucoromycetes</taxon>
        <taxon>Mucorales</taxon>
        <taxon>Mucorineae</taxon>
        <taxon>Choanephoraceae</taxon>
        <taxon>Choanephoroideae</taxon>
        <taxon>Choanephora</taxon>
    </lineage>
</organism>
<dbReference type="Proteomes" id="UP000093000">
    <property type="component" value="Unassembled WGS sequence"/>
</dbReference>
<dbReference type="EMBL" id="LUGH01000343">
    <property type="protein sequence ID" value="OBZ85942.1"/>
    <property type="molecule type" value="Genomic_DNA"/>
</dbReference>
<evidence type="ECO:0000256" key="4">
    <source>
        <dbReference type="ARBA" id="ARBA00022862"/>
    </source>
</evidence>
<dbReference type="GO" id="GO:0005507">
    <property type="term" value="F:copper ion binding"/>
    <property type="evidence" value="ECO:0007669"/>
    <property type="project" value="InterPro"/>
</dbReference>
<accession>A0A1C7N9Y6</accession>
<evidence type="ECO:0000256" key="8">
    <source>
        <dbReference type="ARBA" id="ARBA00049204"/>
    </source>
</evidence>
<evidence type="ECO:0000259" key="11">
    <source>
        <dbReference type="Pfam" id="PF00080"/>
    </source>
</evidence>
<evidence type="ECO:0000256" key="1">
    <source>
        <dbReference type="ARBA" id="ARBA00010457"/>
    </source>
</evidence>
<reference evidence="12 13" key="1">
    <citation type="submission" date="2016-03" db="EMBL/GenBank/DDBJ databases">
        <title>Choanephora cucurbitarum.</title>
        <authorList>
            <person name="Min B."/>
            <person name="Park H."/>
            <person name="Park J.-H."/>
            <person name="Shin H.-D."/>
            <person name="Choi I.-G."/>
        </authorList>
    </citation>
    <scope>NUCLEOTIDE SEQUENCE [LARGE SCALE GENOMIC DNA]</scope>
    <source>
        <strain evidence="12 13">KUS-F28377</strain>
    </source>
</reference>
<keyword evidence="6 9" id="KW-0186">Copper</keyword>
<sequence length="184" mass="19573">MFFSKLTTAFAAIIFFGATMTSAEPVEAVAYMTSANTEANGSILGTIKLTQDDYHSPTRVIVDVEGLTEGNHGIHIHTFGDISNGCENTGPHFNPFNRTHGDLKAKNRHAGDLGNLWADKDGHGHLDVTSDLVFLSGKFSTIGRAIVIHADEDDLGLGNNSNSTLTGNSGKRWACGVIGFANPV</sequence>
<dbReference type="GO" id="GO:0004784">
    <property type="term" value="F:superoxide dismutase activity"/>
    <property type="evidence" value="ECO:0007669"/>
    <property type="project" value="UniProtKB-EC"/>
</dbReference>
<evidence type="ECO:0000256" key="5">
    <source>
        <dbReference type="ARBA" id="ARBA00023002"/>
    </source>
</evidence>
<gene>
    <name evidence="12" type="primary">SOD1_1</name>
    <name evidence="12" type="ORF">A0J61_06004</name>
</gene>
<dbReference type="Gene3D" id="2.60.40.200">
    <property type="entry name" value="Superoxide dismutase, copper/zinc binding domain"/>
    <property type="match status" value="1"/>
</dbReference>
<dbReference type="PRINTS" id="PR00068">
    <property type="entry name" value="CUZNDISMTASE"/>
</dbReference>
<keyword evidence="7" id="KW-1015">Disulfide bond</keyword>
<dbReference type="FunFam" id="2.60.40.200:FF:000003">
    <property type="entry name" value="Superoxide dismutase [Cu-Zn], chloroplastic"/>
    <property type="match status" value="1"/>
</dbReference>
<dbReference type="InterPro" id="IPR018152">
    <property type="entry name" value="SOD_Cu/Zn_BS"/>
</dbReference>
<dbReference type="CDD" id="cd00305">
    <property type="entry name" value="Cu-Zn_Superoxide_Dismutase"/>
    <property type="match status" value="1"/>
</dbReference>
<dbReference type="PROSITE" id="PS00087">
    <property type="entry name" value="SOD_CU_ZN_1"/>
    <property type="match status" value="1"/>
</dbReference>
<comment type="catalytic activity">
    <reaction evidence="8 9">
        <text>2 superoxide + 2 H(+) = H2O2 + O2</text>
        <dbReference type="Rhea" id="RHEA:20696"/>
        <dbReference type="ChEBI" id="CHEBI:15378"/>
        <dbReference type="ChEBI" id="CHEBI:15379"/>
        <dbReference type="ChEBI" id="CHEBI:16240"/>
        <dbReference type="ChEBI" id="CHEBI:18421"/>
        <dbReference type="EC" id="1.15.1.1"/>
    </reaction>
</comment>
<evidence type="ECO:0000256" key="9">
    <source>
        <dbReference type="RuleBase" id="RU000393"/>
    </source>
</evidence>
<dbReference type="Pfam" id="PF00080">
    <property type="entry name" value="Sod_Cu"/>
    <property type="match status" value="1"/>
</dbReference>
<dbReference type="AlphaFoldDB" id="A0A1C7N9Y6"/>
<name>A0A1C7N9Y6_9FUNG</name>
<dbReference type="STRING" id="101091.A0A1C7N9Y6"/>
<dbReference type="EC" id="1.15.1.1" evidence="9"/>
<evidence type="ECO:0000313" key="13">
    <source>
        <dbReference type="Proteomes" id="UP000093000"/>
    </source>
</evidence>
<feature type="domain" description="Superoxide dismutase copper/zinc binding" evidence="11">
    <location>
        <begin position="45"/>
        <end position="178"/>
    </location>
</feature>
<keyword evidence="3 9" id="KW-0862">Zinc</keyword>
<protein>
    <recommendedName>
        <fullName evidence="9">Superoxide dismutase [Cu-Zn]</fullName>
        <ecNumber evidence="9">1.15.1.1</ecNumber>
    </recommendedName>
</protein>
<evidence type="ECO:0000256" key="6">
    <source>
        <dbReference type="ARBA" id="ARBA00023008"/>
    </source>
</evidence>
<evidence type="ECO:0000313" key="12">
    <source>
        <dbReference type="EMBL" id="OBZ85942.1"/>
    </source>
</evidence>
<dbReference type="OrthoDB" id="2015551at2759"/>
<feature type="chain" id="PRO_5008889564" description="Superoxide dismutase [Cu-Zn]" evidence="10">
    <location>
        <begin position="24"/>
        <end position="184"/>
    </location>
</feature>
<comment type="caution">
    <text evidence="12">The sequence shown here is derived from an EMBL/GenBank/DDBJ whole genome shotgun (WGS) entry which is preliminary data.</text>
</comment>
<evidence type="ECO:0000256" key="10">
    <source>
        <dbReference type="SAM" id="SignalP"/>
    </source>
</evidence>
<keyword evidence="2 9" id="KW-0479">Metal-binding</keyword>
<proteinExistence type="inferred from homology"/>
<dbReference type="InterPro" id="IPR024134">
    <property type="entry name" value="SOD_Cu/Zn_/chaperone"/>
</dbReference>
<comment type="cofactor">
    <cofactor evidence="9">
        <name>Zn(2+)</name>
        <dbReference type="ChEBI" id="CHEBI:29105"/>
    </cofactor>
    <text evidence="9">Binds 1 zinc ion per subunit.</text>
</comment>
<evidence type="ECO:0000256" key="3">
    <source>
        <dbReference type="ARBA" id="ARBA00022833"/>
    </source>
</evidence>
<dbReference type="InterPro" id="IPR036423">
    <property type="entry name" value="SOD-like_Cu/Zn_dom_sf"/>
</dbReference>
<dbReference type="InterPro" id="IPR001424">
    <property type="entry name" value="SOD_Cu_Zn_dom"/>
</dbReference>
<keyword evidence="10" id="KW-0732">Signal</keyword>
<dbReference type="SUPFAM" id="SSF49329">
    <property type="entry name" value="Cu,Zn superoxide dismutase-like"/>
    <property type="match status" value="1"/>
</dbReference>
<dbReference type="PROSITE" id="PS00332">
    <property type="entry name" value="SOD_CU_ZN_2"/>
    <property type="match status" value="1"/>
</dbReference>
<feature type="signal peptide" evidence="10">
    <location>
        <begin position="1"/>
        <end position="23"/>
    </location>
</feature>